<organism evidence="1 2">
    <name type="scientific">Coleofasciculus chthonoplastes PCC 7420</name>
    <dbReference type="NCBI Taxonomy" id="118168"/>
    <lineage>
        <taxon>Bacteria</taxon>
        <taxon>Bacillati</taxon>
        <taxon>Cyanobacteriota</taxon>
        <taxon>Cyanophyceae</taxon>
        <taxon>Coleofasciculales</taxon>
        <taxon>Coleofasciculaceae</taxon>
        <taxon>Coleofasciculus</taxon>
    </lineage>
</organism>
<dbReference type="SUPFAM" id="SSF53335">
    <property type="entry name" value="S-adenosyl-L-methionine-dependent methyltransferases"/>
    <property type="match status" value="1"/>
</dbReference>
<dbReference type="Proteomes" id="UP000003835">
    <property type="component" value="Unassembled WGS sequence"/>
</dbReference>
<accession>B4VX82</accession>
<dbReference type="STRING" id="118168.MC7420_3776"/>
<dbReference type="AlphaFoldDB" id="B4VX82"/>
<reference evidence="1 2" key="1">
    <citation type="submission" date="2008-07" db="EMBL/GenBank/DDBJ databases">
        <authorList>
            <person name="Tandeau de Marsac N."/>
            <person name="Ferriera S."/>
            <person name="Johnson J."/>
            <person name="Kravitz S."/>
            <person name="Beeson K."/>
            <person name="Sutton G."/>
            <person name="Rogers Y.-H."/>
            <person name="Friedman R."/>
            <person name="Frazier M."/>
            <person name="Venter J.C."/>
        </authorList>
    </citation>
    <scope>NUCLEOTIDE SEQUENCE [LARGE SCALE GENOMIC DNA]</scope>
    <source>
        <strain evidence="1 2">PCC 7420</strain>
    </source>
</reference>
<gene>
    <name evidence="1" type="ORF">MC7420_3776</name>
</gene>
<dbReference type="eggNOG" id="COG0500">
    <property type="taxonomic scope" value="Bacteria"/>
</dbReference>
<dbReference type="EMBL" id="DS989857">
    <property type="protein sequence ID" value="EDX73602.1"/>
    <property type="molecule type" value="Genomic_DNA"/>
</dbReference>
<dbReference type="HOGENOM" id="CLU_2914545_0_0_3"/>
<proteinExistence type="predicted"/>
<evidence type="ECO:0000313" key="2">
    <source>
        <dbReference type="Proteomes" id="UP000003835"/>
    </source>
</evidence>
<protein>
    <submittedName>
        <fullName evidence="1">Uncharacterized protein</fullName>
    </submittedName>
</protein>
<evidence type="ECO:0000313" key="1">
    <source>
        <dbReference type="EMBL" id="EDX73602.1"/>
    </source>
</evidence>
<dbReference type="InterPro" id="IPR029063">
    <property type="entry name" value="SAM-dependent_MTases_sf"/>
</dbReference>
<sequence length="61" mass="6796">METWYKEDLPYIHDVGFRDYALKSAPGILAILAQHQIREGLVVDLGCGSGLLFLFTALICI</sequence>
<name>B4VX82_9CYAN</name>
<keyword evidence="2" id="KW-1185">Reference proteome</keyword>